<dbReference type="GO" id="GO:0009279">
    <property type="term" value="C:cell outer membrane"/>
    <property type="evidence" value="ECO:0007669"/>
    <property type="project" value="UniProtKB-SubCell"/>
</dbReference>
<sequence length="210" mass="21635">MRALVISAVVGALALTGCQNMEYDKAAIGTGLGALLGAGIAYSNADKDKMGQAAAIGAVVGGGAGLLLDKKEKRLKQELAGTGVDVGRNPDGSINLVMPSVTFATNSSTIQSQFQSALNDVAKVLREDGTANKLAIVVHGHTDNTGTDAINNPLSQNRANSVKNYLASQGISSTRITARGYGSTSPVADNSTAAGREQNRRVEISVYETK</sequence>
<dbReference type="Proteomes" id="UP000185753">
    <property type="component" value="Unassembled WGS sequence"/>
</dbReference>
<dbReference type="PROSITE" id="PS01068">
    <property type="entry name" value="OMPA_1"/>
    <property type="match status" value="1"/>
</dbReference>
<dbReference type="EMBL" id="LZDS01000027">
    <property type="protein sequence ID" value="OBX28031.1"/>
    <property type="molecule type" value="Genomic_DNA"/>
</dbReference>
<dbReference type="Pfam" id="PF00691">
    <property type="entry name" value="OmpA"/>
    <property type="match status" value="1"/>
</dbReference>
<feature type="domain" description="OmpA-like" evidence="5">
    <location>
        <begin position="90"/>
        <end position="210"/>
    </location>
</feature>
<dbReference type="STRING" id="1443941.A9J31_07920"/>
<proteinExistence type="predicted"/>
<dbReference type="InterPro" id="IPR006690">
    <property type="entry name" value="OMPA-like_CS"/>
</dbReference>
<comment type="subcellular location">
    <subcellularLocation>
        <location evidence="1">Cell outer membrane</location>
    </subcellularLocation>
</comment>
<dbReference type="InterPro" id="IPR050330">
    <property type="entry name" value="Bact_OuterMem_StrucFunc"/>
</dbReference>
<keyword evidence="3" id="KW-0998">Cell outer membrane</keyword>
<dbReference type="PROSITE" id="PS51123">
    <property type="entry name" value="OMPA_2"/>
    <property type="match status" value="1"/>
</dbReference>
<dbReference type="PANTHER" id="PTHR30329:SF21">
    <property type="entry name" value="LIPOPROTEIN YIAD-RELATED"/>
    <property type="match status" value="1"/>
</dbReference>
<keyword evidence="2 4" id="KW-0472">Membrane</keyword>
<reference evidence="7" key="1">
    <citation type="submission" date="2016-06" db="EMBL/GenBank/DDBJ databases">
        <authorList>
            <person name="Radolfova-Krizova L."/>
            <person name="Nemec A."/>
        </authorList>
    </citation>
    <scope>NUCLEOTIDE SEQUENCE [LARGE SCALE GENOMIC DNA]</scope>
    <source>
        <strain evidence="7">ANC 4275</strain>
    </source>
</reference>
<keyword evidence="7" id="KW-1185">Reference proteome</keyword>
<dbReference type="PANTHER" id="PTHR30329">
    <property type="entry name" value="STATOR ELEMENT OF FLAGELLAR MOTOR COMPLEX"/>
    <property type="match status" value="1"/>
</dbReference>
<dbReference type="CDD" id="cd07185">
    <property type="entry name" value="OmpA_C-like"/>
    <property type="match status" value="1"/>
</dbReference>
<evidence type="ECO:0000259" key="5">
    <source>
        <dbReference type="PROSITE" id="PS51123"/>
    </source>
</evidence>
<dbReference type="InterPro" id="IPR006664">
    <property type="entry name" value="OMP_bac"/>
</dbReference>
<dbReference type="PRINTS" id="PR01021">
    <property type="entry name" value="OMPADOMAIN"/>
</dbReference>
<dbReference type="InterPro" id="IPR036737">
    <property type="entry name" value="OmpA-like_sf"/>
</dbReference>
<evidence type="ECO:0000313" key="6">
    <source>
        <dbReference type="EMBL" id="OBX28031.1"/>
    </source>
</evidence>
<evidence type="ECO:0000256" key="4">
    <source>
        <dbReference type="PROSITE-ProRule" id="PRU00473"/>
    </source>
</evidence>
<organism evidence="6 7">
    <name type="scientific">Acinetobacter gandensis</name>
    <dbReference type="NCBI Taxonomy" id="1443941"/>
    <lineage>
        <taxon>Bacteria</taxon>
        <taxon>Pseudomonadati</taxon>
        <taxon>Pseudomonadota</taxon>
        <taxon>Gammaproteobacteria</taxon>
        <taxon>Moraxellales</taxon>
        <taxon>Moraxellaceae</taxon>
        <taxon>Acinetobacter</taxon>
    </lineage>
</organism>
<dbReference type="PROSITE" id="PS51257">
    <property type="entry name" value="PROKAR_LIPOPROTEIN"/>
    <property type="match status" value="1"/>
</dbReference>
<dbReference type="SUPFAM" id="SSF103088">
    <property type="entry name" value="OmpA-like"/>
    <property type="match status" value="1"/>
</dbReference>
<comment type="caution">
    <text evidence="6">The sequence shown here is derived from an EMBL/GenBank/DDBJ whole genome shotgun (WGS) entry which is preliminary data.</text>
</comment>
<dbReference type="OrthoDB" id="9782229at2"/>
<protein>
    <recommendedName>
        <fullName evidence="5">OmpA-like domain-containing protein</fullName>
    </recommendedName>
</protein>
<dbReference type="Gene3D" id="3.30.1330.60">
    <property type="entry name" value="OmpA-like domain"/>
    <property type="match status" value="1"/>
</dbReference>
<dbReference type="RefSeq" id="WP_067766185.1">
    <property type="nucleotide sequence ID" value="NZ_CP183909.1"/>
</dbReference>
<evidence type="ECO:0000256" key="3">
    <source>
        <dbReference type="ARBA" id="ARBA00023237"/>
    </source>
</evidence>
<accession>A0A1A7R813</accession>
<gene>
    <name evidence="6" type="ORF">A9J31_07920</name>
</gene>
<evidence type="ECO:0000256" key="1">
    <source>
        <dbReference type="ARBA" id="ARBA00004442"/>
    </source>
</evidence>
<evidence type="ECO:0000256" key="2">
    <source>
        <dbReference type="ARBA" id="ARBA00023136"/>
    </source>
</evidence>
<dbReference type="InterPro" id="IPR006665">
    <property type="entry name" value="OmpA-like"/>
</dbReference>
<name>A0A1A7R813_9GAMM</name>
<evidence type="ECO:0000313" key="7">
    <source>
        <dbReference type="Proteomes" id="UP000185753"/>
    </source>
</evidence>
<dbReference type="AlphaFoldDB" id="A0A1A7R813"/>